<gene>
    <name evidence="8" type="ORF">BaRGS_00036348</name>
</gene>
<evidence type="ECO:0000256" key="7">
    <source>
        <dbReference type="ARBA" id="ARBA00035545"/>
    </source>
</evidence>
<organism evidence="8 9">
    <name type="scientific">Batillaria attramentaria</name>
    <dbReference type="NCBI Taxonomy" id="370345"/>
    <lineage>
        <taxon>Eukaryota</taxon>
        <taxon>Metazoa</taxon>
        <taxon>Spiralia</taxon>
        <taxon>Lophotrochozoa</taxon>
        <taxon>Mollusca</taxon>
        <taxon>Gastropoda</taxon>
        <taxon>Caenogastropoda</taxon>
        <taxon>Sorbeoconcha</taxon>
        <taxon>Cerithioidea</taxon>
        <taxon>Batillariidae</taxon>
        <taxon>Batillaria</taxon>
    </lineage>
</organism>
<dbReference type="Proteomes" id="UP001519460">
    <property type="component" value="Unassembled WGS sequence"/>
</dbReference>
<dbReference type="AlphaFoldDB" id="A0ABD0JBM2"/>
<name>A0ABD0JBM2_9CAEN</name>
<dbReference type="GO" id="GO:0005840">
    <property type="term" value="C:ribosome"/>
    <property type="evidence" value="ECO:0007669"/>
    <property type="project" value="UniProtKB-KW"/>
</dbReference>
<dbReference type="GO" id="GO:1990904">
    <property type="term" value="C:ribonucleoprotein complex"/>
    <property type="evidence" value="ECO:0007669"/>
    <property type="project" value="UniProtKB-KW"/>
</dbReference>
<accession>A0ABD0JBM2</accession>
<sequence>MATVRLLGCVCRVCQVPFGRTVKATHFSSTLVQAQRHHLSSSSSTTVSELTDADLAEYETSTEEFKYVERLLPPKTIPSPPKHESYPTPSGWIPPKESGRTHPYFVRRTKNHVLPIYPEFRNGGTRKLVLIKNIEGDIWASIRLFSALDADLRAHLEQVTGWTPIASQVHEVGRYIRVKGLVADHVCDFLLSKGF</sequence>
<keyword evidence="5" id="KW-0687">Ribonucleoprotein</keyword>
<evidence type="ECO:0000256" key="5">
    <source>
        <dbReference type="ARBA" id="ARBA00023274"/>
    </source>
</evidence>
<keyword evidence="3" id="KW-0689">Ribosomal protein</keyword>
<evidence type="ECO:0000256" key="6">
    <source>
        <dbReference type="ARBA" id="ARBA00035191"/>
    </source>
</evidence>
<proteinExistence type="inferred from homology"/>
<comment type="subcellular location">
    <subcellularLocation>
        <location evidence="1">Mitochondrion</location>
    </subcellularLocation>
</comment>
<reference evidence="8 9" key="1">
    <citation type="journal article" date="2023" name="Sci. Data">
        <title>Genome assembly of the Korean intertidal mud-creeper Batillaria attramentaria.</title>
        <authorList>
            <person name="Patra A.K."/>
            <person name="Ho P.T."/>
            <person name="Jun S."/>
            <person name="Lee S.J."/>
            <person name="Kim Y."/>
            <person name="Won Y.J."/>
        </authorList>
    </citation>
    <scope>NUCLEOTIDE SEQUENCE [LARGE SCALE GENOMIC DNA]</scope>
    <source>
        <strain evidence="8">Wonlab-2016</strain>
    </source>
</reference>
<dbReference type="EMBL" id="JACVVK020000510">
    <property type="protein sequence ID" value="KAK7469619.1"/>
    <property type="molecule type" value="Genomic_DNA"/>
</dbReference>
<protein>
    <recommendedName>
        <fullName evidence="6">Large ribosomal subunit protein mL49</fullName>
    </recommendedName>
    <alternativeName>
        <fullName evidence="7">39S ribosomal protein L49, mitochondrial</fullName>
    </alternativeName>
</protein>
<keyword evidence="9" id="KW-1185">Reference proteome</keyword>
<dbReference type="InterPro" id="IPR007740">
    <property type="entry name" value="Ribosomal_mL49"/>
</dbReference>
<evidence type="ECO:0000256" key="4">
    <source>
        <dbReference type="ARBA" id="ARBA00023128"/>
    </source>
</evidence>
<evidence type="ECO:0000256" key="3">
    <source>
        <dbReference type="ARBA" id="ARBA00022980"/>
    </source>
</evidence>
<keyword evidence="4" id="KW-0496">Mitochondrion</keyword>
<comment type="similarity">
    <text evidence="2">Belongs to the mitochondrion-specific ribosomal protein mL49 family.</text>
</comment>
<dbReference type="Gene3D" id="3.30.780.10">
    <property type="entry name" value="SUI1-like domain"/>
    <property type="match status" value="1"/>
</dbReference>
<comment type="caution">
    <text evidence="8">The sequence shown here is derived from an EMBL/GenBank/DDBJ whole genome shotgun (WGS) entry which is preliminary data.</text>
</comment>
<dbReference type="GO" id="GO:0005739">
    <property type="term" value="C:mitochondrion"/>
    <property type="evidence" value="ECO:0007669"/>
    <property type="project" value="UniProtKB-SubCell"/>
</dbReference>
<evidence type="ECO:0000256" key="2">
    <source>
        <dbReference type="ARBA" id="ARBA00005677"/>
    </source>
</evidence>
<dbReference type="Pfam" id="PF05046">
    <property type="entry name" value="Img2"/>
    <property type="match status" value="1"/>
</dbReference>
<evidence type="ECO:0000313" key="9">
    <source>
        <dbReference type="Proteomes" id="UP001519460"/>
    </source>
</evidence>
<dbReference type="FunFam" id="3.30.780.10:FF:000009">
    <property type="entry name" value="39S ribosomal protein L49, mitochondrial"/>
    <property type="match status" value="1"/>
</dbReference>
<dbReference type="PANTHER" id="PTHR13477:SF0">
    <property type="entry name" value="LARGE RIBOSOMAL SUBUNIT PROTEIN ML49"/>
    <property type="match status" value="1"/>
</dbReference>
<evidence type="ECO:0000256" key="1">
    <source>
        <dbReference type="ARBA" id="ARBA00004173"/>
    </source>
</evidence>
<dbReference type="PANTHER" id="PTHR13477">
    <property type="entry name" value="MITOCHONDRIAL 39S RIBOSOMAL PROTEIN L49"/>
    <property type="match status" value="1"/>
</dbReference>
<evidence type="ECO:0000313" key="8">
    <source>
        <dbReference type="EMBL" id="KAK7469619.1"/>
    </source>
</evidence>